<feature type="repeat" description="TPR" evidence="3">
    <location>
        <begin position="974"/>
        <end position="1007"/>
    </location>
</feature>
<evidence type="ECO:0000256" key="2">
    <source>
        <dbReference type="ARBA" id="ARBA00022803"/>
    </source>
</evidence>
<dbReference type="PANTHER" id="PTHR15704">
    <property type="entry name" value="SUPERKILLER 3 PROTEIN-RELATED"/>
    <property type="match status" value="1"/>
</dbReference>
<dbReference type="GO" id="GO:0006401">
    <property type="term" value="P:RNA catabolic process"/>
    <property type="evidence" value="ECO:0007669"/>
    <property type="project" value="InterPro"/>
</dbReference>
<dbReference type="PROSITE" id="PS50005">
    <property type="entry name" value="TPR"/>
    <property type="match status" value="4"/>
</dbReference>
<feature type="repeat" description="TPR" evidence="3">
    <location>
        <begin position="696"/>
        <end position="729"/>
    </location>
</feature>
<dbReference type="InterPro" id="IPR040962">
    <property type="entry name" value="TPR_22"/>
</dbReference>
<reference evidence="4 5" key="1">
    <citation type="submission" date="2017-04" db="EMBL/GenBank/DDBJ databases">
        <title>Draft genome of the yeast Clavispora lusitaniae type strain CBS 6936.</title>
        <authorList>
            <person name="Durrens P."/>
            <person name="Klopp C."/>
            <person name="Biteau N."/>
            <person name="Fitton-Ouhabi V."/>
            <person name="Dementhon K."/>
            <person name="Accoceberry I."/>
            <person name="Sherman D.J."/>
            <person name="Noel T."/>
        </authorList>
    </citation>
    <scope>NUCLEOTIDE SEQUENCE [LARGE SCALE GENOMIC DNA]</scope>
    <source>
        <strain evidence="4 5">CBS 6936</strain>
    </source>
</reference>
<dbReference type="SMART" id="SM00028">
    <property type="entry name" value="TPR"/>
    <property type="match status" value="11"/>
</dbReference>
<dbReference type="Pfam" id="PF13181">
    <property type="entry name" value="TPR_8"/>
    <property type="match status" value="2"/>
</dbReference>
<dbReference type="Pfam" id="PF13432">
    <property type="entry name" value="TPR_16"/>
    <property type="match status" value="1"/>
</dbReference>
<organism evidence="4 5">
    <name type="scientific">Clavispora lusitaniae</name>
    <name type="common">Candida lusitaniae</name>
    <dbReference type="NCBI Taxonomy" id="36911"/>
    <lineage>
        <taxon>Eukaryota</taxon>
        <taxon>Fungi</taxon>
        <taxon>Dikarya</taxon>
        <taxon>Ascomycota</taxon>
        <taxon>Saccharomycotina</taxon>
        <taxon>Pichiomycetes</taxon>
        <taxon>Metschnikowiaceae</taxon>
        <taxon>Clavispora</taxon>
    </lineage>
</organism>
<evidence type="ECO:0000256" key="1">
    <source>
        <dbReference type="ARBA" id="ARBA00022737"/>
    </source>
</evidence>
<protein>
    <submittedName>
        <fullName evidence="4">SKI complex subunit tetratricopeptide repeat protein</fullName>
    </submittedName>
</protein>
<feature type="repeat" description="TPR" evidence="3">
    <location>
        <begin position="730"/>
        <end position="763"/>
    </location>
</feature>
<name>A0AA91PZR0_CLALS</name>
<dbReference type="InterPro" id="IPR011990">
    <property type="entry name" value="TPR-like_helical_dom_sf"/>
</dbReference>
<dbReference type="Gene3D" id="1.25.40.10">
    <property type="entry name" value="Tetratricopeptide repeat domain"/>
    <property type="match status" value="4"/>
</dbReference>
<dbReference type="Pfam" id="PF18833">
    <property type="entry name" value="TPR_22"/>
    <property type="match status" value="1"/>
</dbReference>
<dbReference type="EMBL" id="LYUB02000009">
    <property type="protein sequence ID" value="OVF08157.1"/>
    <property type="molecule type" value="Genomic_DNA"/>
</dbReference>
<proteinExistence type="predicted"/>
<dbReference type="GO" id="GO:0055087">
    <property type="term" value="C:Ski complex"/>
    <property type="evidence" value="ECO:0007669"/>
    <property type="project" value="InterPro"/>
</dbReference>
<keyword evidence="2 3" id="KW-0802">TPR repeat</keyword>
<evidence type="ECO:0000256" key="3">
    <source>
        <dbReference type="PROSITE-ProRule" id="PRU00339"/>
    </source>
</evidence>
<dbReference type="SUPFAM" id="SSF48452">
    <property type="entry name" value="TPR-like"/>
    <property type="match status" value="4"/>
</dbReference>
<dbReference type="InterPro" id="IPR019734">
    <property type="entry name" value="TPR_rpt"/>
</dbReference>
<dbReference type="PANTHER" id="PTHR15704:SF7">
    <property type="entry name" value="SUPERKILLER COMPLEX PROTEIN 3"/>
    <property type="match status" value="1"/>
</dbReference>
<dbReference type="KEGG" id="clus:A9F13_09g00825"/>
<comment type="caution">
    <text evidence="4">The sequence shown here is derived from an EMBL/GenBank/DDBJ whole genome shotgun (WGS) entry which is preliminary data.</text>
</comment>
<gene>
    <name evidence="4" type="ORF">A9F13_09g00825</name>
</gene>
<evidence type="ECO:0000313" key="5">
    <source>
        <dbReference type="Proteomes" id="UP000195602"/>
    </source>
</evidence>
<dbReference type="Proteomes" id="UP000195602">
    <property type="component" value="Unassembled WGS sequence"/>
</dbReference>
<feature type="repeat" description="TPR" evidence="3">
    <location>
        <begin position="36"/>
        <end position="69"/>
    </location>
</feature>
<dbReference type="Pfam" id="PF14559">
    <property type="entry name" value="TPR_19"/>
    <property type="match status" value="1"/>
</dbReference>
<keyword evidence="1" id="KW-0677">Repeat</keyword>
<evidence type="ECO:0000313" key="4">
    <source>
        <dbReference type="EMBL" id="OVF08157.1"/>
    </source>
</evidence>
<dbReference type="InterPro" id="IPR039226">
    <property type="entry name" value="Ski3/TTC37"/>
</dbReference>
<accession>A0AA91PZR0</accession>
<sequence length="1386" mass="157238">MSMKQLKAAKKALEGDDPELALEHVDEVLSEEPNNYYAHIFRGKSYQLLNKLDKASASFAEATSIEPDTLLGWKGYFQVVRSQDDYAQFFQVLTSYLKVLIHQGIGIGDVIKEVYNYLNAHKYHSDAELSEMFLSSILPGTELGDLLDGAMGKPEEILQQLITLVRDKEAQELRTKLAKEKLRLPRVLNPQHKAHLNEIEWSIRQQYNLSELYKKFLHFSNDDELRRKYEQEFLKYRYELLRVVPEKKTLLQEIKEMCSDMVVIDTNDMFAWSLYFDLQDPKSLADLDEGIVFRFIRKFQKEGLGVLLLAFVMSDMCPFDKARIAAFKAEINEAKFKNPSFKEGDGELKNLEEDEAVTENSLTPSEILDMMVEGYSKCSNSTLADRVICNFYIHLNEYEAGSSKCTTAIHHLAELQRTYGIDLANAKQDILCSLATVYTYYEAPKNFSRALQLYDRILKDSPNNKQALIGKGLILLEKRDLESAKEILSQVAKSYPKDVRALKELGWCHILMKNFNEGREMLEKALVYIEGASVHQMEMRATIRARIAKSYLLEGSPSEENLKIAFDNLIQSLKDHPTYAPSYTLLGTLYKEYYHNEARAQKCFYKAFELDVSEIEAAKYLASDFAEKQEWDITEVICQRVVTSEKSRRILFSQLYDDSDKSWPYRVLGCSALNKQDDAKAIEWFQTALRMKAMDPECWTGLGEAYYNCGRIDAAIKVFKHTTTIVPDSWTNFYMLGLSVCAIGDFSDGLALLKKALAMSPDEECILNAIYEQSINHSAQLLQGGFTKRMLETNIETIETISRAVKINSTSQNLWKSLCDCLNLATSVQQEIQKFPIATVISIVNQVPNIDDDMISSKRALDLFENNMWVNAICSLAILSARAAIAVLPKKVNKLLRASCQFNLGRAFLVNAQHDSERKEQCQEAAIIAIKSAIQLEPGNAQYWIALANAYTSTKPQIAQHCFIKASTLDARDVSVWTNLAAFYLRYGDVELAREAFDKATSLAPDQATSWLGNALAADLSNDMETASRLTTHAYILSKGRSPLSQLYYAVSIVNKRVGHAKDVRDVEAAQEFSIANFAIQNFLKFHPDDVEGLKLCLLLSERCQTYKISVEVGETLCRLLEEKYERTEDIDTLIEFAEAKTSLARVYLGMEDYEKAVDCAQFTMDCLAEEELTKEITQSLLSSRIVIGLAFFFNGQFKEALEEFQIILAEHNSSQRVVTLIAQVLHARNTTETKQAALDELFAFIEEYGSSLIVVLTLGAISIVDNLEEYFTPIKEELESLKPTDLVDDTSRLVPTMLQELSFKTNNDTRVWQKFAMLFPGDFNIWKNLDASMALSTAMLTDTKCTAREVSDAYLQKGTRREVQRALLICGDNHEAHAALLSKYN</sequence>